<feature type="compositionally biased region" description="Low complexity" evidence="1">
    <location>
        <begin position="83"/>
        <end position="100"/>
    </location>
</feature>
<accession>A0A8B6BP70</accession>
<dbReference type="Proteomes" id="UP000596742">
    <property type="component" value="Unassembled WGS sequence"/>
</dbReference>
<name>A0A8B6BP70_MYTGA</name>
<keyword evidence="3" id="KW-1185">Reference proteome</keyword>
<protein>
    <submittedName>
        <fullName evidence="2">Uncharacterized protein</fullName>
    </submittedName>
</protein>
<dbReference type="AlphaFoldDB" id="A0A8B6BP70"/>
<evidence type="ECO:0000313" key="3">
    <source>
        <dbReference type="Proteomes" id="UP000596742"/>
    </source>
</evidence>
<gene>
    <name evidence="2" type="ORF">MGAL_10B090677</name>
</gene>
<sequence length="216" mass="24428">MCKKSTKTEDEETEPDLKVLIQQINTRLEKIEKGAPIYTGAPENSDAQGYLGVQGYSDTSGYTGAPRFNNPSGYSGARGSQPYRGGYRGNNTGYRGYNRGFQPRYNDPNFTPNTNYNKDIPIICRRYLAFGLVTEKQRKPQTKYVQELREILVKAYESAAAHARKAQAKQKEGYDLRARGAAIEKGDKVLVRKVAFDGKHKISDKWENEPKMEKED</sequence>
<feature type="region of interest" description="Disordered" evidence="1">
    <location>
        <begin position="66"/>
        <end position="106"/>
    </location>
</feature>
<organism evidence="2 3">
    <name type="scientific">Mytilus galloprovincialis</name>
    <name type="common">Mediterranean mussel</name>
    <dbReference type="NCBI Taxonomy" id="29158"/>
    <lineage>
        <taxon>Eukaryota</taxon>
        <taxon>Metazoa</taxon>
        <taxon>Spiralia</taxon>
        <taxon>Lophotrochozoa</taxon>
        <taxon>Mollusca</taxon>
        <taxon>Bivalvia</taxon>
        <taxon>Autobranchia</taxon>
        <taxon>Pteriomorphia</taxon>
        <taxon>Mytilida</taxon>
        <taxon>Mytiloidea</taxon>
        <taxon>Mytilidae</taxon>
        <taxon>Mytilinae</taxon>
        <taxon>Mytilus</taxon>
    </lineage>
</organism>
<reference evidence="2" key="1">
    <citation type="submission" date="2018-11" db="EMBL/GenBank/DDBJ databases">
        <authorList>
            <person name="Alioto T."/>
            <person name="Alioto T."/>
        </authorList>
    </citation>
    <scope>NUCLEOTIDE SEQUENCE</scope>
</reference>
<dbReference type="OrthoDB" id="6185192at2759"/>
<evidence type="ECO:0000313" key="2">
    <source>
        <dbReference type="EMBL" id="VDH93388.1"/>
    </source>
</evidence>
<dbReference type="EMBL" id="UYJE01000443">
    <property type="protein sequence ID" value="VDH93388.1"/>
    <property type="molecule type" value="Genomic_DNA"/>
</dbReference>
<evidence type="ECO:0000256" key="1">
    <source>
        <dbReference type="SAM" id="MobiDB-lite"/>
    </source>
</evidence>
<comment type="caution">
    <text evidence="2">The sequence shown here is derived from an EMBL/GenBank/DDBJ whole genome shotgun (WGS) entry which is preliminary data.</text>
</comment>
<proteinExistence type="predicted"/>